<proteinExistence type="predicted"/>
<protein>
    <submittedName>
        <fullName evidence="2">Uncharacterized protein</fullName>
    </submittedName>
</protein>
<dbReference type="EMBL" id="CYKH01000363">
    <property type="protein sequence ID" value="CUF58871.1"/>
    <property type="molecule type" value="Genomic_DNA"/>
</dbReference>
<feature type="region of interest" description="Disordered" evidence="1">
    <location>
        <begin position="31"/>
        <end position="58"/>
    </location>
</feature>
<keyword evidence="3" id="KW-1185">Reference proteome</keyword>
<gene>
    <name evidence="2" type="ORF">BSAL_63825</name>
</gene>
<dbReference type="VEuPathDB" id="TriTrypDB:BSAL_63825"/>
<accession>A0A0S4IS26</accession>
<feature type="compositionally biased region" description="Polar residues" evidence="1">
    <location>
        <begin position="33"/>
        <end position="56"/>
    </location>
</feature>
<dbReference type="Proteomes" id="UP000051952">
    <property type="component" value="Unassembled WGS sequence"/>
</dbReference>
<reference evidence="3" key="1">
    <citation type="submission" date="2015-09" db="EMBL/GenBank/DDBJ databases">
        <authorList>
            <consortium name="Pathogen Informatics"/>
        </authorList>
    </citation>
    <scope>NUCLEOTIDE SEQUENCE [LARGE SCALE GENOMIC DNA]</scope>
    <source>
        <strain evidence="3">Lake Konstanz</strain>
    </source>
</reference>
<organism evidence="2 3">
    <name type="scientific">Bodo saltans</name>
    <name type="common">Flagellated protozoan</name>
    <dbReference type="NCBI Taxonomy" id="75058"/>
    <lineage>
        <taxon>Eukaryota</taxon>
        <taxon>Discoba</taxon>
        <taxon>Euglenozoa</taxon>
        <taxon>Kinetoplastea</taxon>
        <taxon>Metakinetoplastina</taxon>
        <taxon>Eubodonida</taxon>
        <taxon>Bodonidae</taxon>
        <taxon>Bodo</taxon>
    </lineage>
</organism>
<name>A0A0S4IS26_BODSA</name>
<evidence type="ECO:0000313" key="3">
    <source>
        <dbReference type="Proteomes" id="UP000051952"/>
    </source>
</evidence>
<dbReference type="AlphaFoldDB" id="A0A0S4IS26"/>
<sequence length="191" mass="22127">MKFDRFHDSRAILTLGCDLIGLSLAPPARKMSFSRNSGMSERSNVPQRQSKQSSPRMMSPQMIPLLRWLLLHSSKRKLCHQLAAMTSIAQTQQTQQQRPTHLDLYCSSKALSRKVWAMDLCRGTNTQRMERKKRHQALKQCRMLSLIASIPRRPLQVPSQSLQRKAENKYCFSCPTHDSLRRPEPLLFSFF</sequence>
<evidence type="ECO:0000256" key="1">
    <source>
        <dbReference type="SAM" id="MobiDB-lite"/>
    </source>
</evidence>
<evidence type="ECO:0000313" key="2">
    <source>
        <dbReference type="EMBL" id="CUF58871.1"/>
    </source>
</evidence>